<evidence type="ECO:0000313" key="3">
    <source>
        <dbReference type="Proteomes" id="UP000011518"/>
    </source>
</evidence>
<reference evidence="3" key="1">
    <citation type="submission" date="2012-07" db="EMBL/GenBank/DDBJ databases">
        <title>Genome of the Chinese tree shrew, a rising model animal genetically related to primates.</title>
        <authorList>
            <person name="Zhang G."/>
            <person name="Fan Y."/>
            <person name="Yao Y."/>
            <person name="Huang Z."/>
        </authorList>
    </citation>
    <scope>NUCLEOTIDE SEQUENCE [LARGE SCALE GENOMIC DNA]</scope>
</reference>
<protein>
    <submittedName>
        <fullName evidence="2">Uncharacterized protein</fullName>
    </submittedName>
</protein>
<proteinExistence type="predicted"/>
<dbReference type="EMBL" id="KB320482">
    <property type="protein sequence ID" value="ELW70827.1"/>
    <property type="molecule type" value="Genomic_DNA"/>
</dbReference>
<feature type="compositionally biased region" description="Polar residues" evidence="1">
    <location>
        <begin position="114"/>
        <end position="124"/>
    </location>
</feature>
<dbReference type="InParanoid" id="L9LAP9"/>
<dbReference type="AlphaFoldDB" id="L9LAP9"/>
<name>L9LAP9_TUPCH</name>
<feature type="region of interest" description="Disordered" evidence="1">
    <location>
        <begin position="88"/>
        <end position="144"/>
    </location>
</feature>
<feature type="compositionally biased region" description="Polar residues" evidence="1">
    <location>
        <begin position="88"/>
        <end position="98"/>
    </location>
</feature>
<feature type="region of interest" description="Disordered" evidence="1">
    <location>
        <begin position="1"/>
        <end position="35"/>
    </location>
</feature>
<feature type="compositionally biased region" description="Polar residues" evidence="1">
    <location>
        <begin position="9"/>
        <end position="18"/>
    </location>
</feature>
<keyword evidence="3" id="KW-1185">Reference proteome</keyword>
<dbReference type="Proteomes" id="UP000011518">
    <property type="component" value="Unassembled WGS sequence"/>
</dbReference>
<evidence type="ECO:0000313" key="2">
    <source>
        <dbReference type="EMBL" id="ELW70827.1"/>
    </source>
</evidence>
<accession>L9LAP9</accession>
<evidence type="ECO:0000256" key="1">
    <source>
        <dbReference type="SAM" id="MobiDB-lite"/>
    </source>
</evidence>
<sequence length="223" mass="24571">MREDETATEKSVQSTLTSRLAGFRPSHQNPQHVLPLPGTSRFLALSPHKSSATPAFWTLISALQAARPGDFAQHRQPYEMYLSNQPQLAPHTTHNQPQLGMDDRNSALCPSDWVNPQRQLNTTGQKHRGGPYSGGSERGGARRLEESARQGLSLASDWTRARCLRLRRLSFRIAPPAPPPAYVHGGFGDPFGCDEDLRHLAADQYKSKSEVGSTLPGPIGNFR</sequence>
<reference evidence="3" key="2">
    <citation type="journal article" date="2013" name="Nat. Commun.">
        <title>Genome of the Chinese tree shrew.</title>
        <authorList>
            <person name="Fan Y."/>
            <person name="Huang Z.Y."/>
            <person name="Cao C.C."/>
            <person name="Chen C.S."/>
            <person name="Chen Y.X."/>
            <person name="Fan D.D."/>
            <person name="He J."/>
            <person name="Hou H.L."/>
            <person name="Hu L."/>
            <person name="Hu X.T."/>
            <person name="Jiang X.T."/>
            <person name="Lai R."/>
            <person name="Lang Y.S."/>
            <person name="Liang B."/>
            <person name="Liao S.G."/>
            <person name="Mu D."/>
            <person name="Ma Y.Y."/>
            <person name="Niu Y.Y."/>
            <person name="Sun X.Q."/>
            <person name="Xia J.Q."/>
            <person name="Xiao J."/>
            <person name="Xiong Z.Q."/>
            <person name="Xu L."/>
            <person name="Yang L."/>
            <person name="Zhang Y."/>
            <person name="Zhao W."/>
            <person name="Zhao X.D."/>
            <person name="Zheng Y.T."/>
            <person name="Zhou J.M."/>
            <person name="Zhu Y.B."/>
            <person name="Zhang G.J."/>
            <person name="Wang J."/>
            <person name="Yao Y.G."/>
        </authorList>
    </citation>
    <scope>NUCLEOTIDE SEQUENCE [LARGE SCALE GENOMIC DNA]</scope>
</reference>
<gene>
    <name evidence="2" type="ORF">TREES_T100005004</name>
</gene>
<organism evidence="2 3">
    <name type="scientific">Tupaia chinensis</name>
    <name type="common">Chinese tree shrew</name>
    <name type="synonym">Tupaia belangeri chinensis</name>
    <dbReference type="NCBI Taxonomy" id="246437"/>
    <lineage>
        <taxon>Eukaryota</taxon>
        <taxon>Metazoa</taxon>
        <taxon>Chordata</taxon>
        <taxon>Craniata</taxon>
        <taxon>Vertebrata</taxon>
        <taxon>Euteleostomi</taxon>
        <taxon>Mammalia</taxon>
        <taxon>Eutheria</taxon>
        <taxon>Euarchontoglires</taxon>
        <taxon>Scandentia</taxon>
        <taxon>Tupaiidae</taxon>
        <taxon>Tupaia</taxon>
    </lineage>
</organism>